<dbReference type="InterPro" id="IPR006852">
    <property type="entry name" value="TOD1_MUCI70"/>
</dbReference>
<dbReference type="Proteomes" id="UP000434580">
    <property type="component" value="Unassembled WGS sequence"/>
</dbReference>
<evidence type="ECO:0000313" key="3">
    <source>
        <dbReference type="Proteomes" id="UP000434580"/>
    </source>
</evidence>
<sequence>MLNTQITRSVVYCCVIDNYDTVFPPVEKTPHVDFILFTNQPTLKVKGWKTVYVDTSEFQTPSMANRYYKFSPPEIITAYKYSMYIDGNIRVISSLAPIFRDFSSSGDAIGLPRHPFRSSLKEEVSRCKELGVLEDPELADKQLQDYAAEGFQDNFGLTENNVILRNHTSSALKDAMNLWWNKLQEHSNRDQLSFSYVRWKTQIPVYVFSWNARQVNPYFYLYRHTKSSFLEKIKVTIKARRFDSTIHRLLYQLWQGVKKWKN</sequence>
<dbReference type="InterPro" id="IPR048354">
    <property type="entry name" value="TOD1_MUCI70_glycTrfase_dom"/>
</dbReference>
<proteinExistence type="predicted"/>
<dbReference type="Pfam" id="PF04765">
    <property type="entry name" value="TOD1_MUCI70"/>
    <property type="match status" value="1"/>
</dbReference>
<reference evidence="2 3" key="1">
    <citation type="submission" date="2019-11" db="EMBL/GenBank/DDBJ databases">
        <authorList>
            <person name="Holert J."/>
        </authorList>
    </citation>
    <scope>NUCLEOTIDE SEQUENCE [LARGE SCALE GENOMIC DNA]</scope>
    <source>
        <strain evidence="2">BC5_2</strain>
    </source>
</reference>
<dbReference type="EMBL" id="CACSII010000001">
    <property type="protein sequence ID" value="CAA0081535.1"/>
    <property type="molecule type" value="Genomic_DNA"/>
</dbReference>
<feature type="domain" description="TOD1/MUCI70 glycosyltransferase-like" evidence="1">
    <location>
        <begin position="43"/>
        <end position="205"/>
    </location>
</feature>
<accession>A0A5S9N1B4</accession>
<protein>
    <recommendedName>
        <fullName evidence="1">TOD1/MUCI70 glycosyltransferase-like domain-containing protein</fullName>
    </recommendedName>
</protein>
<evidence type="ECO:0000313" key="2">
    <source>
        <dbReference type="EMBL" id="CAA0081535.1"/>
    </source>
</evidence>
<evidence type="ECO:0000259" key="1">
    <source>
        <dbReference type="Pfam" id="PF04765"/>
    </source>
</evidence>
<name>A0A5S9N1B4_9GAMM</name>
<dbReference type="PANTHER" id="PTHR12956">
    <property type="entry name" value="ALKALINE CERAMIDASE-RELATED"/>
    <property type="match status" value="1"/>
</dbReference>
<dbReference type="OrthoDB" id="396512at2"/>
<gene>
    <name evidence="2" type="ORF">DPBNPPHM_00361</name>
</gene>
<organism evidence="2 3">
    <name type="scientific">BD1-7 clade bacterium</name>
    <dbReference type="NCBI Taxonomy" id="2029982"/>
    <lineage>
        <taxon>Bacteria</taxon>
        <taxon>Pseudomonadati</taxon>
        <taxon>Pseudomonadota</taxon>
        <taxon>Gammaproteobacteria</taxon>
        <taxon>Cellvibrionales</taxon>
        <taxon>Spongiibacteraceae</taxon>
        <taxon>BD1-7 clade</taxon>
    </lineage>
</organism>
<dbReference type="AlphaFoldDB" id="A0A5S9N1B4"/>